<dbReference type="Gene3D" id="3.90.1200.10">
    <property type="match status" value="1"/>
</dbReference>
<dbReference type="OrthoDB" id="3806873at2"/>
<sequence>MPDFDASHLTAPFVKRLVTAQFPRWADLPITPAAPQGWDNRTFRLGERLSVRLPSAAGYVPQVEKEHRWLPFLARHLPLPIPTPIALGRPGEGYPFAWSVYGWLDGSPVGVARPADLASFARELAAFLTALQRVEATSGPPAGAHSFFRGAPLATYDAETRRACVALDGDIDAARALGVWEAGLNAAWTGRDVWFHGDVAVNNLLAREGRLVGVLDFGCSGVGDPACDLAIAWTLFEGESRAVFRQALGLDDDTWVRGRAWALWKALITLEASRSGAGDEETRRVLAELLA</sequence>
<organism evidence="2 3">
    <name type="scientific">Deinococcus yavapaiensis KR-236</name>
    <dbReference type="NCBI Taxonomy" id="694435"/>
    <lineage>
        <taxon>Bacteria</taxon>
        <taxon>Thermotogati</taxon>
        <taxon>Deinococcota</taxon>
        <taxon>Deinococci</taxon>
        <taxon>Deinococcales</taxon>
        <taxon>Deinococcaceae</taxon>
        <taxon>Deinococcus</taxon>
    </lineage>
</organism>
<dbReference type="GO" id="GO:0016301">
    <property type="term" value="F:kinase activity"/>
    <property type="evidence" value="ECO:0007669"/>
    <property type="project" value="UniProtKB-KW"/>
</dbReference>
<evidence type="ECO:0000313" key="3">
    <source>
        <dbReference type="Proteomes" id="UP000248326"/>
    </source>
</evidence>
<dbReference type="SUPFAM" id="SSF56112">
    <property type="entry name" value="Protein kinase-like (PK-like)"/>
    <property type="match status" value="1"/>
</dbReference>
<dbReference type="RefSeq" id="WP_110886390.1">
    <property type="nucleotide sequence ID" value="NZ_QJSX01000005.1"/>
</dbReference>
<dbReference type="InterPro" id="IPR051678">
    <property type="entry name" value="AGP_Transferase"/>
</dbReference>
<dbReference type="PANTHER" id="PTHR21310">
    <property type="entry name" value="AMINOGLYCOSIDE PHOSPHOTRANSFERASE-RELATED-RELATED"/>
    <property type="match status" value="1"/>
</dbReference>
<dbReference type="Gene3D" id="3.30.200.20">
    <property type="entry name" value="Phosphorylase Kinase, domain 1"/>
    <property type="match status" value="1"/>
</dbReference>
<dbReference type="Proteomes" id="UP000248326">
    <property type="component" value="Unassembled WGS sequence"/>
</dbReference>
<evidence type="ECO:0000259" key="1">
    <source>
        <dbReference type="Pfam" id="PF01636"/>
    </source>
</evidence>
<accession>A0A318SK29</accession>
<dbReference type="Pfam" id="PF01636">
    <property type="entry name" value="APH"/>
    <property type="match status" value="1"/>
</dbReference>
<keyword evidence="2" id="KW-0418">Kinase</keyword>
<gene>
    <name evidence="2" type="ORF">DES52_105276</name>
</gene>
<reference evidence="2 3" key="1">
    <citation type="submission" date="2018-06" db="EMBL/GenBank/DDBJ databases">
        <title>Genomic Encyclopedia of Type Strains, Phase IV (KMG-IV): sequencing the most valuable type-strain genomes for metagenomic binning, comparative biology and taxonomic classification.</title>
        <authorList>
            <person name="Goeker M."/>
        </authorList>
    </citation>
    <scope>NUCLEOTIDE SEQUENCE [LARGE SCALE GENOMIC DNA]</scope>
    <source>
        <strain evidence="2 3">DSM 18048</strain>
    </source>
</reference>
<proteinExistence type="predicted"/>
<dbReference type="CDD" id="cd05155">
    <property type="entry name" value="APH_ChoK_like_1"/>
    <property type="match status" value="1"/>
</dbReference>
<evidence type="ECO:0000313" key="2">
    <source>
        <dbReference type="EMBL" id="PYE54636.1"/>
    </source>
</evidence>
<dbReference type="InterPro" id="IPR002575">
    <property type="entry name" value="Aminoglycoside_PTrfase"/>
</dbReference>
<protein>
    <submittedName>
        <fullName evidence="2">Aminoglycoside phosphotransferase (APT) family kinase protein</fullName>
    </submittedName>
</protein>
<feature type="domain" description="Aminoglycoside phosphotransferase" evidence="1">
    <location>
        <begin position="34"/>
        <end position="261"/>
    </location>
</feature>
<dbReference type="AlphaFoldDB" id="A0A318SK29"/>
<dbReference type="EMBL" id="QJSX01000005">
    <property type="protein sequence ID" value="PYE54636.1"/>
    <property type="molecule type" value="Genomic_DNA"/>
</dbReference>
<comment type="caution">
    <text evidence="2">The sequence shown here is derived from an EMBL/GenBank/DDBJ whole genome shotgun (WGS) entry which is preliminary data.</text>
</comment>
<keyword evidence="3" id="KW-1185">Reference proteome</keyword>
<dbReference type="PANTHER" id="PTHR21310:SF42">
    <property type="entry name" value="BIFUNCTIONAL AAC_APH"/>
    <property type="match status" value="1"/>
</dbReference>
<name>A0A318SK29_9DEIO</name>
<keyword evidence="2" id="KW-0808">Transferase</keyword>
<dbReference type="InterPro" id="IPR011009">
    <property type="entry name" value="Kinase-like_dom_sf"/>
</dbReference>